<feature type="non-terminal residue" evidence="2">
    <location>
        <position position="1"/>
    </location>
</feature>
<dbReference type="InterPro" id="IPR000891">
    <property type="entry name" value="PYR_CT"/>
</dbReference>
<dbReference type="SUPFAM" id="SSF74650">
    <property type="entry name" value="Galactose mutarotase-like"/>
    <property type="match status" value="1"/>
</dbReference>
<accession>A0A851GSS0</accession>
<feature type="non-terminal residue" evidence="2">
    <location>
        <position position="93"/>
    </location>
</feature>
<feature type="domain" description="Pyruvate carboxyltransferase" evidence="1">
    <location>
        <begin position="1"/>
        <end position="93"/>
    </location>
</feature>
<dbReference type="AlphaFoldDB" id="A0A851GSS0"/>
<comment type="caution">
    <text evidence="2">The sequence shown here is derived from an EMBL/GenBank/DDBJ whole genome shotgun (WGS) entry which is preliminary data.</text>
</comment>
<protein>
    <recommendedName>
        <fullName evidence="1">Pyruvate carboxyltransferase domain-containing protein</fullName>
    </recommendedName>
</protein>
<gene>
    <name evidence="2" type="ORF">HW115_19595</name>
</gene>
<dbReference type="RefSeq" id="WP_178935362.1">
    <property type="nucleotide sequence ID" value="NZ_JACBAZ010000078.1"/>
</dbReference>
<reference evidence="2 3" key="1">
    <citation type="submission" date="2020-07" db="EMBL/GenBank/DDBJ databases">
        <title>Roseicoccus Jingziensis gen. nov., sp. nov., isolated from coastal seawater.</title>
        <authorList>
            <person name="Feng X."/>
        </authorList>
    </citation>
    <scope>NUCLEOTIDE SEQUENCE [LARGE SCALE GENOMIC DNA]</scope>
    <source>
        <strain evidence="2 3">N1E253</strain>
    </source>
</reference>
<evidence type="ECO:0000259" key="1">
    <source>
        <dbReference type="PROSITE" id="PS50991"/>
    </source>
</evidence>
<dbReference type="PROSITE" id="PS50991">
    <property type="entry name" value="PYR_CT"/>
    <property type="match status" value="1"/>
</dbReference>
<sequence length="93" mass="9622">NVAKVAAAVRDAAAARIVEKVDTSGVENPVVVFNTLAQERQEVVELPNGELTYAEVPQCGYSVQSADPGLPEGVSPTRVVAGGDGYVLNNGLL</sequence>
<dbReference type="GO" id="GO:0005975">
    <property type="term" value="P:carbohydrate metabolic process"/>
    <property type="evidence" value="ECO:0007669"/>
    <property type="project" value="InterPro"/>
</dbReference>
<dbReference type="Proteomes" id="UP000557872">
    <property type="component" value="Unassembled WGS sequence"/>
</dbReference>
<dbReference type="GO" id="GO:0030246">
    <property type="term" value="F:carbohydrate binding"/>
    <property type="evidence" value="ECO:0007669"/>
    <property type="project" value="InterPro"/>
</dbReference>
<evidence type="ECO:0000313" key="3">
    <source>
        <dbReference type="Proteomes" id="UP000557872"/>
    </source>
</evidence>
<dbReference type="EMBL" id="JACBAZ010000078">
    <property type="protein sequence ID" value="NWK57830.1"/>
    <property type="molecule type" value="Genomic_DNA"/>
</dbReference>
<name>A0A851GSS0_9BACT</name>
<keyword evidence="3" id="KW-1185">Reference proteome</keyword>
<dbReference type="GO" id="GO:0003824">
    <property type="term" value="F:catalytic activity"/>
    <property type="evidence" value="ECO:0007669"/>
    <property type="project" value="InterPro"/>
</dbReference>
<evidence type="ECO:0000313" key="2">
    <source>
        <dbReference type="EMBL" id="NWK57830.1"/>
    </source>
</evidence>
<dbReference type="InterPro" id="IPR011013">
    <property type="entry name" value="Gal_mutarotase_sf_dom"/>
</dbReference>
<proteinExistence type="predicted"/>
<organism evidence="2 3">
    <name type="scientific">Oceaniferula marina</name>
    <dbReference type="NCBI Taxonomy" id="2748318"/>
    <lineage>
        <taxon>Bacteria</taxon>
        <taxon>Pseudomonadati</taxon>
        <taxon>Verrucomicrobiota</taxon>
        <taxon>Verrucomicrobiia</taxon>
        <taxon>Verrucomicrobiales</taxon>
        <taxon>Verrucomicrobiaceae</taxon>
        <taxon>Oceaniferula</taxon>
    </lineage>
</organism>